<organism evidence="5 6">
    <name type="scientific">Haematococcus lacustris</name>
    <name type="common">Green alga</name>
    <name type="synonym">Haematococcus pluvialis</name>
    <dbReference type="NCBI Taxonomy" id="44745"/>
    <lineage>
        <taxon>Eukaryota</taxon>
        <taxon>Viridiplantae</taxon>
        <taxon>Chlorophyta</taxon>
        <taxon>core chlorophytes</taxon>
        <taxon>Chlorophyceae</taxon>
        <taxon>CS clade</taxon>
        <taxon>Chlamydomonadales</taxon>
        <taxon>Haematococcaceae</taxon>
        <taxon>Haematococcus</taxon>
    </lineage>
</organism>
<protein>
    <recommendedName>
        <fullName evidence="4">ABC transmembrane type-1 domain-containing protein</fullName>
    </recommendedName>
</protein>
<dbReference type="InterPro" id="IPR011527">
    <property type="entry name" value="ABC1_TM_dom"/>
</dbReference>
<reference evidence="5 6" key="1">
    <citation type="submission" date="2020-02" db="EMBL/GenBank/DDBJ databases">
        <title>Draft genome sequence of Haematococcus lacustris strain NIES-144.</title>
        <authorList>
            <person name="Morimoto D."/>
            <person name="Nakagawa S."/>
            <person name="Yoshida T."/>
            <person name="Sawayama S."/>
        </authorList>
    </citation>
    <scope>NUCLEOTIDE SEQUENCE [LARGE SCALE GENOMIC DNA]</scope>
    <source>
        <strain evidence="5 6">NIES-144</strain>
    </source>
</reference>
<name>A0A699Z6X1_HAELA</name>
<keyword evidence="2" id="KW-1133">Transmembrane helix</keyword>
<evidence type="ECO:0000256" key="3">
    <source>
        <dbReference type="ARBA" id="ARBA00023136"/>
    </source>
</evidence>
<dbReference type="PROSITE" id="PS50929">
    <property type="entry name" value="ABC_TM1F"/>
    <property type="match status" value="1"/>
</dbReference>
<dbReference type="SUPFAM" id="SSF90123">
    <property type="entry name" value="ABC transporter transmembrane region"/>
    <property type="match status" value="1"/>
</dbReference>
<evidence type="ECO:0000259" key="4">
    <source>
        <dbReference type="PROSITE" id="PS50929"/>
    </source>
</evidence>
<evidence type="ECO:0000313" key="5">
    <source>
        <dbReference type="EMBL" id="GFH15036.1"/>
    </source>
</evidence>
<comment type="caution">
    <text evidence="5">The sequence shown here is derived from an EMBL/GenBank/DDBJ whole genome shotgun (WGS) entry which is preliminary data.</text>
</comment>
<dbReference type="InterPro" id="IPR036640">
    <property type="entry name" value="ABC1_TM_sf"/>
</dbReference>
<feature type="non-terminal residue" evidence="5">
    <location>
        <position position="1"/>
    </location>
</feature>
<evidence type="ECO:0000256" key="1">
    <source>
        <dbReference type="ARBA" id="ARBA00022692"/>
    </source>
</evidence>
<dbReference type="EMBL" id="BLLF01000797">
    <property type="protein sequence ID" value="GFH15036.1"/>
    <property type="molecule type" value="Genomic_DNA"/>
</dbReference>
<dbReference type="GO" id="GO:0016020">
    <property type="term" value="C:membrane"/>
    <property type="evidence" value="ECO:0007669"/>
    <property type="project" value="InterPro"/>
</dbReference>
<feature type="domain" description="ABC transmembrane type-1" evidence="4">
    <location>
        <begin position="1"/>
        <end position="68"/>
    </location>
</feature>
<evidence type="ECO:0000313" key="6">
    <source>
        <dbReference type="Proteomes" id="UP000485058"/>
    </source>
</evidence>
<accession>A0A699Z6X1</accession>
<gene>
    <name evidence="5" type="ORF">HaLaN_11192</name>
</gene>
<dbReference type="GO" id="GO:0005524">
    <property type="term" value="F:ATP binding"/>
    <property type="evidence" value="ECO:0007669"/>
    <property type="project" value="InterPro"/>
</dbReference>
<dbReference type="GO" id="GO:0140359">
    <property type="term" value="F:ABC-type transporter activity"/>
    <property type="evidence" value="ECO:0007669"/>
    <property type="project" value="InterPro"/>
</dbReference>
<dbReference type="Gene3D" id="1.20.1560.10">
    <property type="entry name" value="ABC transporter type 1, transmembrane domain"/>
    <property type="match status" value="1"/>
</dbReference>
<keyword evidence="6" id="KW-1185">Reference proteome</keyword>
<dbReference type="AlphaFoldDB" id="A0A699Z6X1"/>
<evidence type="ECO:0000256" key="2">
    <source>
        <dbReference type="ARBA" id="ARBA00022989"/>
    </source>
</evidence>
<feature type="non-terminal residue" evidence="5">
    <location>
        <position position="71"/>
    </location>
</feature>
<sequence>AAFRRVSLDVFRHLLDLDHAFHVKRKTGTIMRILDRGTTAIQDMVSIVLFNVLPQLLDVGLATVYLATAME</sequence>
<keyword evidence="3" id="KW-0472">Membrane</keyword>
<proteinExistence type="predicted"/>
<keyword evidence="1" id="KW-0812">Transmembrane</keyword>
<dbReference type="Proteomes" id="UP000485058">
    <property type="component" value="Unassembled WGS sequence"/>
</dbReference>